<dbReference type="NCBIfam" id="NF004226">
    <property type="entry name" value="PRK05673.1"/>
    <property type="match status" value="1"/>
</dbReference>
<dbReference type="Pfam" id="PF14579">
    <property type="entry name" value="HHH_6"/>
    <property type="match status" value="1"/>
</dbReference>
<evidence type="ECO:0000256" key="3">
    <source>
        <dbReference type="ARBA" id="ARBA00012417"/>
    </source>
</evidence>
<dbReference type="Gene3D" id="1.10.10.1600">
    <property type="entry name" value="Bacterial DNA polymerase III alpha subunit, thumb domain"/>
    <property type="match status" value="1"/>
</dbReference>
<dbReference type="Pfam" id="PF01336">
    <property type="entry name" value="tRNA_anti-codon"/>
    <property type="match status" value="1"/>
</dbReference>
<evidence type="ECO:0000259" key="12">
    <source>
        <dbReference type="Pfam" id="PF07733"/>
    </source>
</evidence>
<comment type="function">
    <text evidence="8">DNA polymerase III is a complex, multichain enzyme responsible for most of the replicative synthesis in bacteria. This DNA polymerase also exhibits 3' to 5' exonuclease activity. The alpha chain is the DNA polymerase.</text>
</comment>
<keyword evidence="4 15" id="KW-0808">Transferase</keyword>
<accession>A0ABV2KCC5</accession>
<dbReference type="InterPro" id="IPR029460">
    <property type="entry name" value="DNAPol_HHH"/>
</dbReference>
<dbReference type="InterPro" id="IPR004013">
    <property type="entry name" value="PHP_dom"/>
</dbReference>
<dbReference type="RefSeq" id="WP_354314381.1">
    <property type="nucleotide sequence ID" value="NZ_CP185279.1"/>
</dbReference>
<evidence type="ECO:0000256" key="4">
    <source>
        <dbReference type="ARBA" id="ARBA00022679"/>
    </source>
</evidence>
<dbReference type="Pfam" id="PF02811">
    <property type="entry name" value="PHP"/>
    <property type="match status" value="1"/>
</dbReference>
<dbReference type="GO" id="GO:0003887">
    <property type="term" value="F:DNA-directed DNA polymerase activity"/>
    <property type="evidence" value="ECO:0007669"/>
    <property type="project" value="UniProtKB-EC"/>
</dbReference>
<dbReference type="InterPro" id="IPR040982">
    <property type="entry name" value="DNA_pol3_finger"/>
</dbReference>
<keyword evidence="16" id="KW-1185">Reference proteome</keyword>
<keyword evidence="5 15" id="KW-0548">Nucleotidyltransferase</keyword>
<proteinExistence type="inferred from homology"/>
<reference evidence="15 16" key="1">
    <citation type="submission" date="2024-06" db="EMBL/GenBank/DDBJ databases">
        <title>Sorghum-associated microbial communities from plants grown in Nebraska, USA.</title>
        <authorList>
            <person name="Schachtman D."/>
        </authorList>
    </citation>
    <scope>NUCLEOTIDE SEQUENCE [LARGE SCALE GENOMIC DNA]</scope>
    <source>
        <strain evidence="15 16">1288</strain>
    </source>
</reference>
<sequence>MTLVYPQVVTGADLLRGINKLDYLAPLLKRRGAKAVAIVNSKLYGIRSFYKVMKKYGIRPVIGLSIFLEIEEGVVALLYVYAKDDEGYRNLLKMSSAVSVRESETLPLQWLKAYSKGCIIVCPLTDISWGPSLSHNEEVFQRVIKDCDKSSIFIGVARTEGVRHPDEELIEKIADVTNTPIVAVYESRYTDKEDAFAYEVAEAIRTGFKLNDPARPENRHKAAYLPEEAELAEWFSDRAEWLTNTSSILLACDAELPPSQSLMPVFPVPAGETATSLLEQNGMTGLQKRLGKVDEAYEKRLRYEISVISEMGFADYFLIVEDFMRYAKENAILTGPGRGSSAGSLVAYALGITDVDPIKYRLIFERFLNPGRVTMPDIDIDFADNRRAEVIDYVAQKYGKTNVAQIITFGTLSARSVARNVARVFDFSNEEMAYLSKEIPNRHGITLEAAVAESKALQDWIAIDPLRNDWLKAAIRLEGLPRNASTHAAGVILSPVPLVEVVPLQSGADGIYLTQWPMGDVEEQGLLKMDFLGLRNLTLLDRIRSMITYDRGIRLDFEKIPLNDEKTFELFRAGDMTGIFQFESDGMRDALRLIRPNKFEDIFAINALYRPGPMDNIPSYSRRKNDNEKITYIHPQLESVLKETYGVIVYQEQIMEIAVRVAGFTMGEADLLRRAVSKKNRENLEKERTHFTQKALENGFPENSAVAIYDLIVKFADYGFPKSHAVAYSLISYRLAYLKANEPAYFYAALLSSMTGNNDKAMELMRESEAAGVKILPPSIKYSKYMYTVEKGSIRIGLGAIKGVTPTFYDAIKRARKSGGNWKTLFDMAASVGGDVFTEKAIRPLVKAGALDEFGESRAILIASIDAAISHALFIRPDDGDDLLSEVLRSVASPKYSPGGTLPRMTLLEYEREVLGFYLSEHPAAEVKKAAGGGFHTITSIDGIPDRAYVKMVGLITEIKRIRTKKGESMAFVTIQDETGQISCTLFPKQYMISESQLTEMAIIHVEGTVERRRGKPQILVQQTKGS</sequence>
<keyword evidence="6" id="KW-0235">DNA replication</keyword>
<gene>
    <name evidence="15" type="ORF">ABIC55_003839</name>
</gene>
<dbReference type="CDD" id="cd04485">
    <property type="entry name" value="DnaE_OBF"/>
    <property type="match status" value="1"/>
</dbReference>
<dbReference type="InterPro" id="IPR012340">
    <property type="entry name" value="NA-bd_OB-fold"/>
</dbReference>
<evidence type="ECO:0000313" key="16">
    <source>
        <dbReference type="Proteomes" id="UP001549104"/>
    </source>
</evidence>
<comment type="subcellular location">
    <subcellularLocation>
        <location evidence="1">Cytoplasm</location>
    </subcellularLocation>
</comment>
<dbReference type="InterPro" id="IPR004805">
    <property type="entry name" value="DnaE2/DnaE/PolC"/>
</dbReference>
<dbReference type="Gene3D" id="3.20.20.140">
    <property type="entry name" value="Metal-dependent hydrolases"/>
    <property type="match status" value="1"/>
</dbReference>
<feature type="domain" description="Bacterial DNA polymerase III alpha subunit NTPase" evidence="12">
    <location>
        <begin position="278"/>
        <end position="533"/>
    </location>
</feature>
<dbReference type="InterPro" id="IPR011708">
    <property type="entry name" value="DNA_pol3_alpha_NTPase_dom"/>
</dbReference>
<feature type="domain" description="PHP" evidence="11">
    <location>
        <begin position="14"/>
        <end position="122"/>
    </location>
</feature>
<evidence type="ECO:0000313" key="15">
    <source>
        <dbReference type="EMBL" id="MET3658721.1"/>
    </source>
</evidence>
<evidence type="ECO:0000256" key="6">
    <source>
        <dbReference type="ARBA" id="ARBA00022705"/>
    </source>
</evidence>
<dbReference type="EC" id="2.7.7.7" evidence="3"/>
<dbReference type="InterPro" id="IPR004365">
    <property type="entry name" value="NA-bd_OB_tRNA"/>
</dbReference>
<comment type="caution">
    <text evidence="15">The sequence shown here is derived from an EMBL/GenBank/DDBJ whole genome shotgun (WGS) entry which is preliminary data.</text>
</comment>
<dbReference type="Gene3D" id="1.10.150.870">
    <property type="match status" value="1"/>
</dbReference>
<dbReference type="PANTHER" id="PTHR32294">
    <property type="entry name" value="DNA POLYMERASE III SUBUNIT ALPHA"/>
    <property type="match status" value="1"/>
</dbReference>
<evidence type="ECO:0000259" key="13">
    <source>
        <dbReference type="Pfam" id="PF14579"/>
    </source>
</evidence>
<dbReference type="EMBL" id="JBEPME010000006">
    <property type="protein sequence ID" value="MET3658721.1"/>
    <property type="molecule type" value="Genomic_DNA"/>
</dbReference>
<comment type="catalytic activity">
    <reaction evidence="9">
        <text>DNA(n) + a 2'-deoxyribonucleoside 5'-triphosphate = DNA(n+1) + diphosphate</text>
        <dbReference type="Rhea" id="RHEA:22508"/>
        <dbReference type="Rhea" id="RHEA-COMP:17339"/>
        <dbReference type="Rhea" id="RHEA-COMP:17340"/>
        <dbReference type="ChEBI" id="CHEBI:33019"/>
        <dbReference type="ChEBI" id="CHEBI:61560"/>
        <dbReference type="ChEBI" id="CHEBI:173112"/>
        <dbReference type="EC" id="2.7.7.7"/>
    </reaction>
</comment>
<evidence type="ECO:0000256" key="2">
    <source>
        <dbReference type="ARBA" id="ARBA00009496"/>
    </source>
</evidence>
<dbReference type="InterPro" id="IPR041931">
    <property type="entry name" value="DNA_pol3_alpha_thumb_dom"/>
</dbReference>
<organism evidence="15 16">
    <name type="scientific">Sporosarcina psychrophila</name>
    <name type="common">Bacillus psychrophilus</name>
    <dbReference type="NCBI Taxonomy" id="1476"/>
    <lineage>
        <taxon>Bacteria</taxon>
        <taxon>Bacillati</taxon>
        <taxon>Bacillota</taxon>
        <taxon>Bacilli</taxon>
        <taxon>Bacillales</taxon>
        <taxon>Caryophanaceae</taxon>
        <taxon>Sporosarcina</taxon>
    </lineage>
</organism>
<dbReference type="NCBIfam" id="TIGR00594">
    <property type="entry name" value="polc"/>
    <property type="match status" value="1"/>
</dbReference>
<feature type="domain" description="DNA polymerase III alpha subunit finger" evidence="14">
    <location>
        <begin position="536"/>
        <end position="699"/>
    </location>
</feature>
<evidence type="ECO:0000256" key="7">
    <source>
        <dbReference type="ARBA" id="ARBA00022932"/>
    </source>
</evidence>
<feature type="domain" description="OB" evidence="10">
    <location>
        <begin position="950"/>
        <end position="1023"/>
    </location>
</feature>
<evidence type="ECO:0000256" key="5">
    <source>
        <dbReference type="ARBA" id="ARBA00022695"/>
    </source>
</evidence>
<keyword evidence="7" id="KW-0239">DNA-directed DNA polymerase</keyword>
<protein>
    <recommendedName>
        <fullName evidence="3">DNA-directed DNA polymerase</fullName>
        <ecNumber evidence="3">2.7.7.7</ecNumber>
    </recommendedName>
</protein>
<dbReference type="Gene3D" id="2.40.50.140">
    <property type="entry name" value="Nucleic acid-binding proteins"/>
    <property type="match status" value="1"/>
</dbReference>
<dbReference type="PANTHER" id="PTHR32294:SF0">
    <property type="entry name" value="DNA POLYMERASE III SUBUNIT ALPHA"/>
    <property type="match status" value="1"/>
</dbReference>
<evidence type="ECO:0000259" key="11">
    <source>
        <dbReference type="Pfam" id="PF02811"/>
    </source>
</evidence>
<evidence type="ECO:0000256" key="1">
    <source>
        <dbReference type="ARBA" id="ARBA00004496"/>
    </source>
</evidence>
<evidence type="ECO:0000259" key="10">
    <source>
        <dbReference type="Pfam" id="PF01336"/>
    </source>
</evidence>
<evidence type="ECO:0000256" key="9">
    <source>
        <dbReference type="ARBA" id="ARBA00049244"/>
    </source>
</evidence>
<comment type="similarity">
    <text evidence="2">Belongs to the DNA polymerase type-C family. DnaE subfamily.</text>
</comment>
<dbReference type="Pfam" id="PF07733">
    <property type="entry name" value="DNA_pol3_alpha"/>
    <property type="match status" value="1"/>
</dbReference>
<evidence type="ECO:0000259" key="14">
    <source>
        <dbReference type="Pfam" id="PF17657"/>
    </source>
</evidence>
<feature type="domain" description="DNA polymerase helix-hairpin-helix motif" evidence="13">
    <location>
        <begin position="772"/>
        <end position="859"/>
    </location>
</feature>
<evidence type="ECO:0000256" key="8">
    <source>
        <dbReference type="ARBA" id="ARBA00025611"/>
    </source>
</evidence>
<dbReference type="Proteomes" id="UP001549104">
    <property type="component" value="Unassembled WGS sequence"/>
</dbReference>
<name>A0ABV2KCC5_SPOPS</name>
<dbReference type="Pfam" id="PF17657">
    <property type="entry name" value="DNA_pol3_finger"/>
    <property type="match status" value="1"/>
</dbReference>